<keyword evidence="3" id="KW-1185">Reference proteome</keyword>
<protein>
    <recommendedName>
        <fullName evidence="1">Mycothiol-dependent maleylpyruvate isomerase metal-binding domain-containing protein</fullName>
    </recommendedName>
</protein>
<organism evidence="2 3">
    <name type="scientific">Mycolicibacterium hippocampi</name>
    <dbReference type="NCBI Taxonomy" id="659824"/>
    <lineage>
        <taxon>Bacteria</taxon>
        <taxon>Bacillati</taxon>
        <taxon>Actinomycetota</taxon>
        <taxon>Actinomycetes</taxon>
        <taxon>Mycobacteriales</taxon>
        <taxon>Mycobacteriaceae</taxon>
        <taxon>Mycolicibacterium</taxon>
    </lineage>
</organism>
<dbReference type="Gene3D" id="1.20.120.450">
    <property type="entry name" value="dinb family like domain"/>
    <property type="match status" value="1"/>
</dbReference>
<comment type="caution">
    <text evidence="2">The sequence shown here is derived from an EMBL/GenBank/DDBJ whole genome shotgun (WGS) entry which is preliminary data.</text>
</comment>
<dbReference type="NCBIfam" id="TIGR03083">
    <property type="entry name" value="maleylpyruvate isomerase family mycothiol-dependent enzyme"/>
    <property type="match status" value="1"/>
</dbReference>
<dbReference type="InterPro" id="IPR024344">
    <property type="entry name" value="MDMPI_metal-binding"/>
</dbReference>
<dbReference type="InterPro" id="IPR034660">
    <property type="entry name" value="DinB/YfiT-like"/>
</dbReference>
<evidence type="ECO:0000259" key="1">
    <source>
        <dbReference type="Pfam" id="PF11716"/>
    </source>
</evidence>
<proteinExistence type="predicted"/>
<accession>A0A850PKV7</accession>
<gene>
    <name evidence="2" type="ORF">HLY00_567</name>
</gene>
<dbReference type="AlphaFoldDB" id="A0A850PKV7"/>
<dbReference type="EMBL" id="JABFYL010000009">
    <property type="protein sequence ID" value="NVN48964.1"/>
    <property type="molecule type" value="Genomic_DNA"/>
</dbReference>
<feature type="domain" description="Mycothiol-dependent maleylpyruvate isomerase metal-binding" evidence="1">
    <location>
        <begin position="10"/>
        <end position="93"/>
    </location>
</feature>
<dbReference type="Proteomes" id="UP000570517">
    <property type="component" value="Unassembled WGS sequence"/>
</dbReference>
<name>A0A850PKV7_9MYCO</name>
<reference evidence="2 3" key="1">
    <citation type="submission" date="2020-05" db="EMBL/GenBank/DDBJ databases">
        <title>Draft genome sequence of Mycobacterium hippocampi DL, isolated from European seabass, Dicentrarchus labrax, reared in fish farms.</title>
        <authorList>
            <person name="Stathopoulou P."/>
            <person name="Asimakis E."/>
            <person name="Tzokas K."/>
            <person name="Batargias C."/>
            <person name="Tsiamis G."/>
        </authorList>
    </citation>
    <scope>NUCLEOTIDE SEQUENCE [LARGE SCALE GENOMIC DNA]</scope>
    <source>
        <strain evidence="2 3">DL</strain>
    </source>
</reference>
<dbReference type="InterPro" id="IPR017517">
    <property type="entry name" value="Maleyloyr_isom"/>
</dbReference>
<evidence type="ECO:0000313" key="3">
    <source>
        <dbReference type="Proteomes" id="UP000570517"/>
    </source>
</evidence>
<dbReference type="RefSeq" id="WP_178357492.1">
    <property type="nucleotide sequence ID" value="NZ_JABFYL010000009.1"/>
</dbReference>
<sequence>MGADLMAMARAERTELAEFLATLSPQQWEHDSLCAGWSIKDVVAHMISYEELGAVGLFERFARGRVVHANQVGVDEYSSLTPEQLVSFLADHVQPRGLTAGFGGMIALVDGTIHHQDIRRSLALPRTVPPDRLDRVLRLMPLNPRLGVPRRIRGLRLRADDIDWTHGRGREVVGTGEALLMAMAGRPSVLGELSGAGQKVLASRL</sequence>
<dbReference type="GO" id="GO:0046872">
    <property type="term" value="F:metal ion binding"/>
    <property type="evidence" value="ECO:0007669"/>
    <property type="project" value="InterPro"/>
</dbReference>
<dbReference type="Pfam" id="PF11716">
    <property type="entry name" value="MDMPI_N"/>
    <property type="match status" value="1"/>
</dbReference>
<evidence type="ECO:0000313" key="2">
    <source>
        <dbReference type="EMBL" id="NVN48964.1"/>
    </source>
</evidence>
<dbReference type="SUPFAM" id="SSF109854">
    <property type="entry name" value="DinB/YfiT-like putative metalloenzymes"/>
    <property type="match status" value="1"/>
</dbReference>